<dbReference type="OMA" id="VFVWSIK"/>
<dbReference type="InParanoid" id="A0A7M7H6W4"/>
<dbReference type="GO" id="GO:0045503">
    <property type="term" value="F:dynein light chain binding"/>
    <property type="evidence" value="ECO:0007669"/>
    <property type="project" value="TreeGrafter"/>
</dbReference>
<name>A0A7M7H6W4_NASVI</name>
<dbReference type="InterPro" id="IPR050687">
    <property type="entry name" value="Dynein_IC"/>
</dbReference>
<dbReference type="SUPFAM" id="SSF50978">
    <property type="entry name" value="WD40 repeat-like"/>
    <property type="match status" value="1"/>
</dbReference>
<dbReference type="Pfam" id="PF00400">
    <property type="entry name" value="WD40"/>
    <property type="match status" value="1"/>
</dbReference>
<dbReference type="EnsemblMetazoa" id="XM_008211169">
    <property type="protein sequence ID" value="XP_008209391"/>
    <property type="gene ID" value="LOC100116326"/>
</dbReference>
<evidence type="ECO:0000256" key="5">
    <source>
        <dbReference type="ARBA" id="ARBA00022846"/>
    </source>
</evidence>
<evidence type="ECO:0000313" key="15">
    <source>
        <dbReference type="Proteomes" id="UP000002358"/>
    </source>
</evidence>
<organism evidence="14 15">
    <name type="scientific">Nasonia vitripennis</name>
    <name type="common">Parasitic wasp</name>
    <dbReference type="NCBI Taxonomy" id="7425"/>
    <lineage>
        <taxon>Eukaryota</taxon>
        <taxon>Metazoa</taxon>
        <taxon>Ecdysozoa</taxon>
        <taxon>Arthropoda</taxon>
        <taxon>Hexapoda</taxon>
        <taxon>Insecta</taxon>
        <taxon>Pterygota</taxon>
        <taxon>Neoptera</taxon>
        <taxon>Endopterygota</taxon>
        <taxon>Hymenoptera</taxon>
        <taxon>Apocrita</taxon>
        <taxon>Proctotrupomorpha</taxon>
        <taxon>Chalcidoidea</taxon>
        <taxon>Pteromalidae</taxon>
        <taxon>Pteromalinae</taxon>
        <taxon>Nasonia</taxon>
    </lineage>
</organism>
<dbReference type="SMART" id="SM00320">
    <property type="entry name" value="WD40"/>
    <property type="match status" value="4"/>
</dbReference>
<dbReference type="GO" id="GO:0120293">
    <property type="term" value="C:dynein axonemal particle"/>
    <property type="evidence" value="ECO:0007669"/>
    <property type="project" value="UniProtKB-SubCell"/>
</dbReference>
<sequence>MSSTQNPAKLHRERSIIERQSTIGTSEADRTATRSRHRMSAASSSRIKVSASAAFRARGSRAPTSAASKQQQSQHHQAAATILQRRDRLRVYESGEDVTPRSLVHPLYPNLEYRRTAFDAIGLSQLLGSSHGGSVSQIPMHQQPRQSLATVSSFSSIYSVDEVESLAGSVRVSLKGSTKDEDDAPSQFHLPRLDSRERYGPNDKLTITLRETETFFLFDLPQLTEDARTEAGRAVIEENERYRRIMAGAGRKTVDAETQTPQLYTKTRGTYVGREERKNKPTFLNNWVMHDTYRDEGKIGTGEPYERDRFKFPQAKPNELHLQPEDQLAAIAATDAYEEATRVTLRILASKRYEDAQKRFAGLLRQDPCDPALELVYALEQLWSHENERTRHRAVSAFRWNPANGSLLAVGYGTVAKSSSPDEPSPADGLVLLWCAKNPSEPDRCYEFGSPVSDLDWSKSRPNLLAVGFYDGMVRIIDVSKKQLTVVRQSQRESSPSYEPHWQVQWWPVFDDRLDTREQLYTSNQDGRISFYPGQEAFASRQIFKLQLIQGRIPGVRRANHCLGHDIPISRSPGALLLRRHPDQPGIYLVGTEEGCVLRCSTAQPQQYLDSFLAHDGPIYSLEFSPFCGKLLLSCGADWTTRIWAEGLDEPLLCFGTRMASVSAAAWSPRNSTIFASAVGNEICIWDIRRKTHRPASVTRVCEGNARLQCLEFTRSGEQIVAADDEGVVYVIGLTGMPLPPFDQTRTLVEALRKALLTKPEILARLAKIGQPFGAVV</sequence>
<evidence type="ECO:0000256" key="1">
    <source>
        <dbReference type="ARBA" id="ARBA00004611"/>
    </source>
</evidence>
<gene>
    <name evidence="14" type="primary">100116326</name>
</gene>
<keyword evidence="15" id="KW-1185">Reference proteome</keyword>
<dbReference type="PROSITE" id="PS50082">
    <property type="entry name" value="WD_REPEATS_2"/>
    <property type="match status" value="1"/>
</dbReference>
<dbReference type="InterPro" id="IPR036322">
    <property type="entry name" value="WD40_repeat_dom_sf"/>
</dbReference>
<keyword evidence="5" id="KW-0282">Flagellum</keyword>
<feature type="region of interest" description="Disordered" evidence="13">
    <location>
        <begin position="1"/>
        <end position="85"/>
    </location>
</feature>
<dbReference type="Gene3D" id="2.130.10.10">
    <property type="entry name" value="YVTN repeat-like/Quinoprotein amine dehydrogenase"/>
    <property type="match status" value="2"/>
</dbReference>
<evidence type="ECO:0000256" key="6">
    <source>
        <dbReference type="ARBA" id="ARBA00023069"/>
    </source>
</evidence>
<protein>
    <recommendedName>
        <fullName evidence="10">Dynein axonemal intermediate chain 4</fullName>
    </recommendedName>
    <alternativeName>
        <fullName evidence="11">WD repeat-containing protein 78</fullName>
    </alternativeName>
</protein>
<dbReference type="FunCoup" id="A0A7M7H6W4">
    <property type="interactions" value="26"/>
</dbReference>
<evidence type="ECO:0000256" key="13">
    <source>
        <dbReference type="SAM" id="MobiDB-lite"/>
    </source>
</evidence>
<reference evidence="14" key="1">
    <citation type="submission" date="2021-01" db="UniProtKB">
        <authorList>
            <consortium name="EnsemblMetazoa"/>
        </authorList>
    </citation>
    <scope>IDENTIFICATION</scope>
</reference>
<keyword evidence="6" id="KW-0969">Cilium</keyword>
<evidence type="ECO:0000256" key="7">
    <source>
        <dbReference type="ARBA" id="ARBA00023212"/>
    </source>
</evidence>
<proteinExistence type="predicted"/>
<dbReference type="AlphaFoldDB" id="A0A7M7H6W4"/>
<keyword evidence="7" id="KW-0206">Cytoskeleton</keyword>
<keyword evidence="4" id="KW-0677">Repeat</keyword>
<dbReference type="KEGG" id="nvi:100116326"/>
<evidence type="ECO:0000256" key="11">
    <source>
        <dbReference type="ARBA" id="ARBA00041557"/>
    </source>
</evidence>
<dbReference type="GO" id="GO:0045504">
    <property type="term" value="F:dynein heavy chain binding"/>
    <property type="evidence" value="ECO:0007669"/>
    <property type="project" value="TreeGrafter"/>
</dbReference>
<dbReference type="OrthoDB" id="10259804at2759"/>
<keyword evidence="8" id="KW-0966">Cell projection</keyword>
<evidence type="ECO:0000313" key="14">
    <source>
        <dbReference type="EnsemblMetazoa" id="XP_008209391"/>
    </source>
</evidence>
<evidence type="ECO:0000256" key="3">
    <source>
        <dbReference type="ARBA" id="ARBA00022574"/>
    </source>
</evidence>
<dbReference type="PANTHER" id="PTHR12442:SF12">
    <property type="entry name" value="DYNEIN AXONEMAL INTERMEDIATE CHAIN 4"/>
    <property type="match status" value="1"/>
</dbReference>
<dbReference type="Proteomes" id="UP000002358">
    <property type="component" value="Chromosome 2"/>
</dbReference>
<keyword evidence="2" id="KW-0963">Cytoplasm</keyword>
<accession>A0A7M7H6W4</accession>
<dbReference type="SMR" id="A0A7M7H6W4"/>
<evidence type="ECO:0000256" key="2">
    <source>
        <dbReference type="ARBA" id="ARBA00022490"/>
    </source>
</evidence>
<evidence type="ECO:0000256" key="10">
    <source>
        <dbReference type="ARBA" id="ARBA00040002"/>
    </source>
</evidence>
<dbReference type="InterPro" id="IPR015943">
    <property type="entry name" value="WD40/YVTN_repeat-like_dom_sf"/>
</dbReference>
<feature type="repeat" description="WD" evidence="12">
    <location>
        <begin position="612"/>
        <end position="644"/>
    </location>
</feature>
<evidence type="ECO:0000256" key="12">
    <source>
        <dbReference type="PROSITE-ProRule" id="PRU00221"/>
    </source>
</evidence>
<dbReference type="InterPro" id="IPR001680">
    <property type="entry name" value="WD40_rpt"/>
</dbReference>
<comment type="subcellular location">
    <subcellularLocation>
        <location evidence="1">Cytoplasm</location>
        <location evidence="1">Cytoskeleton</location>
        <location evidence="1">Flagellum axoneme</location>
    </subcellularLocation>
    <subcellularLocation>
        <location evidence="9">Dynein axonemal particle</location>
    </subcellularLocation>
</comment>
<dbReference type="PROSITE" id="PS50294">
    <property type="entry name" value="WD_REPEATS_REGION"/>
    <property type="match status" value="1"/>
</dbReference>
<dbReference type="PANTHER" id="PTHR12442">
    <property type="entry name" value="DYNEIN INTERMEDIATE CHAIN"/>
    <property type="match status" value="1"/>
</dbReference>
<keyword evidence="3 12" id="KW-0853">WD repeat</keyword>
<evidence type="ECO:0000256" key="4">
    <source>
        <dbReference type="ARBA" id="ARBA00022737"/>
    </source>
</evidence>
<evidence type="ECO:0000256" key="9">
    <source>
        <dbReference type="ARBA" id="ARBA00024190"/>
    </source>
</evidence>
<dbReference type="GO" id="GO:0005858">
    <property type="term" value="C:axonemal dynein complex"/>
    <property type="evidence" value="ECO:0007669"/>
    <property type="project" value="TreeGrafter"/>
</dbReference>
<feature type="compositionally biased region" description="Low complexity" evidence="13">
    <location>
        <begin position="40"/>
        <end position="80"/>
    </location>
</feature>
<dbReference type="GO" id="GO:0003341">
    <property type="term" value="P:cilium movement"/>
    <property type="evidence" value="ECO:0007669"/>
    <property type="project" value="TreeGrafter"/>
</dbReference>
<evidence type="ECO:0000256" key="8">
    <source>
        <dbReference type="ARBA" id="ARBA00023273"/>
    </source>
</evidence>